<evidence type="ECO:0008006" key="3">
    <source>
        <dbReference type="Google" id="ProtNLM"/>
    </source>
</evidence>
<organism evidence="2">
    <name type="scientific">viral metagenome</name>
    <dbReference type="NCBI Taxonomy" id="1070528"/>
    <lineage>
        <taxon>unclassified sequences</taxon>
        <taxon>metagenomes</taxon>
        <taxon>organismal metagenomes</taxon>
    </lineage>
</organism>
<evidence type="ECO:0000256" key="1">
    <source>
        <dbReference type="SAM" id="Coils"/>
    </source>
</evidence>
<name>A0A6C0IIZ5_9ZZZZ</name>
<protein>
    <recommendedName>
        <fullName evidence="3">C2H2-type domain-containing protein</fullName>
    </recommendedName>
</protein>
<accession>A0A6C0IIZ5</accession>
<sequence length="328" mass="38498">MLTKKSPKVSKKFYCECCDYGCSRQSEYNKHTSTAKHQTLTSVNKKVSKNLPTFICQSCNKHYKSRVGLWKHQQNCANVVDIPNKENPLPLPNMSGAPDMTLFVDLLKQNQEFKELMVEQSKQMHDMQTEIQEQQHENKQLQRQLIDAVKHNGNHITNNTINNNHQKFNLNFFLNEQCKDAINMSDFLENMELDMEDLRETGRLGYVEGISRILVNKLRELDTYKRPLHCTDLKRETLYIRENDEWSKEDNSKETLKGLVNKVANKNCKNIEQWKDEHPNYNIFDSPENMEYMDLCNTILGGLGEQECRQFRDKIVRSVIKEVMVNKL</sequence>
<feature type="coiled-coil region" evidence="1">
    <location>
        <begin position="110"/>
        <end position="151"/>
    </location>
</feature>
<dbReference type="EMBL" id="MN740200">
    <property type="protein sequence ID" value="QHT93134.1"/>
    <property type="molecule type" value="Genomic_DNA"/>
</dbReference>
<proteinExistence type="predicted"/>
<evidence type="ECO:0000313" key="2">
    <source>
        <dbReference type="EMBL" id="QHT93134.1"/>
    </source>
</evidence>
<dbReference type="AlphaFoldDB" id="A0A6C0IIZ5"/>
<reference evidence="2" key="1">
    <citation type="journal article" date="2020" name="Nature">
        <title>Giant virus diversity and host interactions through global metagenomics.</title>
        <authorList>
            <person name="Schulz F."/>
            <person name="Roux S."/>
            <person name="Paez-Espino D."/>
            <person name="Jungbluth S."/>
            <person name="Walsh D.A."/>
            <person name="Denef V.J."/>
            <person name="McMahon K.D."/>
            <person name="Konstantinidis K.T."/>
            <person name="Eloe-Fadrosh E.A."/>
            <person name="Kyrpides N.C."/>
            <person name="Woyke T."/>
        </authorList>
    </citation>
    <scope>NUCLEOTIDE SEQUENCE</scope>
    <source>
        <strain evidence="2">GVMAG-M-3300023210-19</strain>
    </source>
</reference>
<keyword evidence="1" id="KW-0175">Coiled coil</keyword>